<gene>
    <name evidence="3" type="ORF">CINCED_3A012533</name>
</gene>
<organism evidence="3 4">
    <name type="scientific">Cinara cedri</name>
    <dbReference type="NCBI Taxonomy" id="506608"/>
    <lineage>
        <taxon>Eukaryota</taxon>
        <taxon>Metazoa</taxon>
        <taxon>Ecdysozoa</taxon>
        <taxon>Arthropoda</taxon>
        <taxon>Hexapoda</taxon>
        <taxon>Insecta</taxon>
        <taxon>Pterygota</taxon>
        <taxon>Neoptera</taxon>
        <taxon>Paraneoptera</taxon>
        <taxon>Hemiptera</taxon>
        <taxon>Sternorrhyncha</taxon>
        <taxon>Aphidomorpha</taxon>
        <taxon>Aphidoidea</taxon>
        <taxon>Aphididae</taxon>
        <taxon>Lachninae</taxon>
        <taxon>Cinara</taxon>
    </lineage>
</organism>
<dbReference type="EMBL" id="CABPRJ010002385">
    <property type="protein sequence ID" value="VVC44711.1"/>
    <property type="molecule type" value="Genomic_DNA"/>
</dbReference>
<keyword evidence="2" id="KW-0812">Transmembrane</keyword>
<keyword evidence="2" id="KW-1133">Transmembrane helix</keyword>
<feature type="compositionally biased region" description="Basic residues" evidence="1">
    <location>
        <begin position="766"/>
        <end position="810"/>
    </location>
</feature>
<feature type="compositionally biased region" description="Pro residues" evidence="1">
    <location>
        <begin position="815"/>
        <end position="826"/>
    </location>
</feature>
<feature type="region of interest" description="Disordered" evidence="1">
    <location>
        <begin position="535"/>
        <end position="564"/>
    </location>
</feature>
<feature type="transmembrane region" description="Helical" evidence="2">
    <location>
        <begin position="6"/>
        <end position="31"/>
    </location>
</feature>
<feature type="region of interest" description="Disordered" evidence="1">
    <location>
        <begin position="638"/>
        <end position="700"/>
    </location>
</feature>
<reference evidence="3 4" key="1">
    <citation type="submission" date="2019-08" db="EMBL/GenBank/DDBJ databases">
        <authorList>
            <person name="Alioto T."/>
            <person name="Alioto T."/>
            <person name="Gomez Garrido J."/>
        </authorList>
    </citation>
    <scope>NUCLEOTIDE SEQUENCE [LARGE SCALE GENOMIC DNA]</scope>
</reference>
<dbReference type="OrthoDB" id="6369020at2759"/>
<dbReference type="Proteomes" id="UP000325440">
    <property type="component" value="Unassembled WGS sequence"/>
</dbReference>
<evidence type="ECO:0000256" key="2">
    <source>
        <dbReference type="SAM" id="Phobius"/>
    </source>
</evidence>
<evidence type="ECO:0000256" key="1">
    <source>
        <dbReference type="SAM" id="MobiDB-lite"/>
    </source>
</evidence>
<feature type="transmembrane region" description="Helical" evidence="2">
    <location>
        <begin position="79"/>
        <end position="104"/>
    </location>
</feature>
<feature type="region of interest" description="Disordered" evidence="1">
    <location>
        <begin position="732"/>
        <end position="831"/>
    </location>
</feature>
<feature type="transmembrane region" description="Helical" evidence="2">
    <location>
        <begin position="363"/>
        <end position="387"/>
    </location>
</feature>
<dbReference type="AlphaFoldDB" id="A0A5E4NQL0"/>
<sequence length="917" mass="98807">MMHSEALVWLTTGIGGPLSVVWLCWAILVLWFGRGQWRPSDPLLIALLAEAIAKQAAGSAGSALSLFRPNEPTLCSAVQWLWTAAHTMQAGTLASLALMAGLRRKKRTVTAGGRPLLLYHLASLLVVSACVGAAAIIAQTDPCAPPSDRRYAVFSLVLHASLALVAGTSAAFGCAGHRKGPNPLLVNSSSDLSSCMSEISTVSSCSRGGIRHSVSDCSDRTTVTCTTNVTGTGSGGGYRATDCALVHDLLRLQPTAGCNMPPVTFLNGAPRTLMQHHGGSEDDTLRRLDETKRLIDSGTLLTSSDRDSYAASTIRPYRYHHHQGTNPGSRYLPSTAASVSVSSTNSRAPCLAKRVSLVQDVRIGYVVAILFMCYFVDHLPVLVLMASEHFIPSKFVFSADYVPVVKNFPILAALAEACLWPVVLLLFDDQFVPRLSNLYRRRSVSDRAKPPQGLHGKFRPYNGSLQDARRPSPPTSNSGGGGGGGGEAVRFPITNGSLFASLDGRVPVLHNYRRGVRTMSGLLVPPPPPHFIHTSSDPSAGEHCCEDDHHHHHHHQQQHHPHQHRSLRFANMVTASAAMSGADSGDCKAVVEAVVADDSSTPADSLDDALIVASSGRSMDNCSLPKNLQQLREKLYAQDDDDEMSYCGGRDDEDDDDDGNQPVVTRSEVSAVATTADDDSSEDGCDRGDNDDCEDDEDDEGEYATLSARSVCSATTAANDDFEYFAATPAVDRAGGDRGSEESPSSSIPGNQSLGGGDRVPYQRAPTRRAKHHQQQQQQKHQHQHHHHHQHHHQHQTHFQQHHNQHHRLTRGTNPAPPMPPTPPTPRRPRARLTPVLSVDSLVAAQAAADAVASGYPRTAHQLLQQNHHHGSGPSRHQHRGASINIAGKRLQGGRGGRGHHGGSVPDLKRVFITDFL</sequence>
<keyword evidence="2" id="KW-0472">Membrane</keyword>
<feature type="transmembrane region" description="Helical" evidence="2">
    <location>
        <begin position="151"/>
        <end position="175"/>
    </location>
</feature>
<protein>
    <recommendedName>
        <fullName evidence="5">G-protein coupled receptors family 1 profile domain-containing protein</fullName>
    </recommendedName>
</protein>
<evidence type="ECO:0008006" key="5">
    <source>
        <dbReference type="Google" id="ProtNLM"/>
    </source>
</evidence>
<proteinExistence type="predicted"/>
<evidence type="ECO:0000313" key="3">
    <source>
        <dbReference type="EMBL" id="VVC44711.1"/>
    </source>
</evidence>
<accession>A0A5E4NQL0</accession>
<feature type="compositionally biased region" description="Gly residues" evidence="1">
    <location>
        <begin position="478"/>
        <end position="487"/>
    </location>
</feature>
<feature type="compositionally biased region" description="Basic residues" evidence="1">
    <location>
        <begin position="550"/>
        <end position="564"/>
    </location>
</feature>
<feature type="compositionally biased region" description="Acidic residues" evidence="1">
    <location>
        <begin position="691"/>
        <end position="700"/>
    </location>
</feature>
<feature type="transmembrane region" description="Helical" evidence="2">
    <location>
        <begin position="116"/>
        <end position="139"/>
    </location>
</feature>
<feature type="region of interest" description="Disordered" evidence="1">
    <location>
        <begin position="446"/>
        <end position="487"/>
    </location>
</feature>
<evidence type="ECO:0000313" key="4">
    <source>
        <dbReference type="Proteomes" id="UP000325440"/>
    </source>
</evidence>
<keyword evidence="4" id="KW-1185">Reference proteome</keyword>
<name>A0A5E4NQL0_9HEMI</name>